<dbReference type="GO" id="GO:0003676">
    <property type="term" value="F:nucleic acid binding"/>
    <property type="evidence" value="ECO:0007669"/>
    <property type="project" value="InterPro"/>
</dbReference>
<dbReference type="SUPFAM" id="SSF57756">
    <property type="entry name" value="Retrovirus zinc finger-like domains"/>
    <property type="match status" value="1"/>
</dbReference>
<organism evidence="1">
    <name type="scientific">Tanacetum cinerariifolium</name>
    <name type="common">Dalmatian daisy</name>
    <name type="synonym">Chrysanthemum cinerariifolium</name>
    <dbReference type="NCBI Taxonomy" id="118510"/>
    <lineage>
        <taxon>Eukaryota</taxon>
        <taxon>Viridiplantae</taxon>
        <taxon>Streptophyta</taxon>
        <taxon>Embryophyta</taxon>
        <taxon>Tracheophyta</taxon>
        <taxon>Spermatophyta</taxon>
        <taxon>Magnoliopsida</taxon>
        <taxon>eudicotyledons</taxon>
        <taxon>Gunneridae</taxon>
        <taxon>Pentapetalae</taxon>
        <taxon>asterids</taxon>
        <taxon>campanulids</taxon>
        <taxon>Asterales</taxon>
        <taxon>Asteraceae</taxon>
        <taxon>Asteroideae</taxon>
        <taxon>Anthemideae</taxon>
        <taxon>Anthemidinae</taxon>
        <taxon>Tanacetum</taxon>
    </lineage>
</organism>
<dbReference type="GO" id="GO:0008270">
    <property type="term" value="F:zinc ion binding"/>
    <property type="evidence" value="ECO:0007669"/>
    <property type="project" value="InterPro"/>
</dbReference>
<protein>
    <submittedName>
        <fullName evidence="1">Uncharacterized protein</fullName>
    </submittedName>
</protein>
<dbReference type="EMBL" id="BKCJ010379772">
    <property type="protein sequence ID" value="GFA16977.1"/>
    <property type="molecule type" value="Genomic_DNA"/>
</dbReference>
<reference evidence="1" key="1">
    <citation type="journal article" date="2019" name="Sci. Rep.">
        <title>Draft genome of Tanacetum cinerariifolium, the natural source of mosquito coil.</title>
        <authorList>
            <person name="Yamashiro T."/>
            <person name="Shiraishi A."/>
            <person name="Satake H."/>
            <person name="Nakayama K."/>
        </authorList>
    </citation>
    <scope>NUCLEOTIDE SEQUENCE</scope>
</reference>
<proteinExistence type="predicted"/>
<sequence length="362" mass="40819">MDSLSPQVVSAAKLPILNPNEFDLWKMRIEQYFLMTDYSLWEVILNGDSPVPTRIVEGVIQPVAPTTAEQKLARKNELKARDTLLMALPDKHQLKFNSHKDAKTLMEAIETRFRGNTETKKDQKTLLKQYLKIYEAEVKHSTSTDNTTQNLAFVSSSNTDSTTELVSAAASVSVVSAKILVSSLPNVDSLSNAVIYSFFSSQSTSPRLDNEDLKQIDVDNLEEMDLRWQMAMLTMRARRFLQKTGQNLRENRPTSMGFDMSKVECYNYHMKGHFARECRSPNVSRRNGVVEPQRRTVPVETSTSNALVSQYDGVRSYDWSYQAEEEPANFALMAFSSSSSSSDTEVPSCSKACSKAYTQLHT</sequence>
<comment type="caution">
    <text evidence="1">The sequence shown here is derived from an EMBL/GenBank/DDBJ whole genome shotgun (WGS) entry which is preliminary data.</text>
</comment>
<name>A0A699J886_TANCI</name>
<dbReference type="AlphaFoldDB" id="A0A699J886"/>
<evidence type="ECO:0000313" key="1">
    <source>
        <dbReference type="EMBL" id="GFA16977.1"/>
    </source>
</evidence>
<dbReference type="InterPro" id="IPR036875">
    <property type="entry name" value="Znf_CCHC_sf"/>
</dbReference>
<dbReference type="Gene3D" id="4.10.60.10">
    <property type="entry name" value="Zinc finger, CCHC-type"/>
    <property type="match status" value="1"/>
</dbReference>
<accession>A0A699J886</accession>
<gene>
    <name evidence="1" type="ORF">Tci_588949</name>
</gene>